<reference evidence="2 3" key="2">
    <citation type="journal article" date="2011" name="Stand. Genomic Sci.">
        <title>Complete genome sequence of Isosphaera pallida type strain (IS1B).</title>
        <authorList>
            <consortium name="US DOE Joint Genome Institute (JGI-PGF)"/>
            <person name="Goker M."/>
            <person name="Cleland D."/>
            <person name="Saunders E."/>
            <person name="Lapidus A."/>
            <person name="Nolan M."/>
            <person name="Lucas S."/>
            <person name="Hammon N."/>
            <person name="Deshpande S."/>
            <person name="Cheng J.F."/>
            <person name="Tapia R."/>
            <person name="Han C."/>
            <person name="Goodwin L."/>
            <person name="Pitluck S."/>
            <person name="Liolios K."/>
            <person name="Pagani I."/>
            <person name="Ivanova N."/>
            <person name="Mavromatis K."/>
            <person name="Pati A."/>
            <person name="Chen A."/>
            <person name="Palaniappan K."/>
            <person name="Land M."/>
            <person name="Hauser L."/>
            <person name="Chang Y.J."/>
            <person name="Jeffries C.D."/>
            <person name="Detter J.C."/>
            <person name="Beck B."/>
            <person name="Woyke T."/>
            <person name="Bristow J."/>
            <person name="Eisen J.A."/>
            <person name="Markowitz V."/>
            <person name="Hugenholtz P."/>
            <person name="Kyrpides N.C."/>
            <person name="Klenk H.P."/>
        </authorList>
    </citation>
    <scope>NUCLEOTIDE SEQUENCE [LARGE SCALE GENOMIC DNA]</scope>
    <source>
        <strain evidence="3">ATCC 43644 / DSM 9630 / IS1B</strain>
    </source>
</reference>
<dbReference type="KEGG" id="ipa:Isop_3479"/>
<proteinExistence type="predicted"/>
<gene>
    <name evidence="2" type="ordered locus">Isop_3479</name>
</gene>
<dbReference type="HOGENOM" id="CLU_3217304_0_0_0"/>
<organism evidence="2 3">
    <name type="scientific">Isosphaera pallida (strain ATCC 43644 / DSM 9630 / IS1B)</name>
    <dbReference type="NCBI Taxonomy" id="575540"/>
    <lineage>
        <taxon>Bacteria</taxon>
        <taxon>Pseudomonadati</taxon>
        <taxon>Planctomycetota</taxon>
        <taxon>Planctomycetia</taxon>
        <taxon>Isosphaerales</taxon>
        <taxon>Isosphaeraceae</taxon>
        <taxon>Isosphaera</taxon>
    </lineage>
</organism>
<evidence type="ECO:0000313" key="3">
    <source>
        <dbReference type="Proteomes" id="UP000008631"/>
    </source>
</evidence>
<feature type="region of interest" description="Disordered" evidence="1">
    <location>
        <begin position="22"/>
        <end position="44"/>
    </location>
</feature>
<protein>
    <submittedName>
        <fullName evidence="2">Uncharacterized protein</fullName>
    </submittedName>
</protein>
<dbReference type="Proteomes" id="UP000008631">
    <property type="component" value="Chromosome"/>
</dbReference>
<keyword evidence="3" id="KW-1185">Reference proteome</keyword>
<dbReference type="EMBL" id="CP002353">
    <property type="protein sequence ID" value="ADV64036.1"/>
    <property type="molecule type" value="Genomic_DNA"/>
</dbReference>
<evidence type="ECO:0000256" key="1">
    <source>
        <dbReference type="SAM" id="MobiDB-lite"/>
    </source>
</evidence>
<dbReference type="InParanoid" id="E8QWZ7"/>
<reference key="1">
    <citation type="submission" date="2010-11" db="EMBL/GenBank/DDBJ databases">
        <title>The complete sequence of chromosome of Isophaera pallida ATCC 43644.</title>
        <authorList>
            <consortium name="US DOE Joint Genome Institute (JGI-PGF)"/>
            <person name="Lucas S."/>
            <person name="Copeland A."/>
            <person name="Lapidus A."/>
            <person name="Bruce D."/>
            <person name="Goodwin L."/>
            <person name="Pitluck S."/>
            <person name="Kyrpides N."/>
            <person name="Mavromatis K."/>
            <person name="Pagani I."/>
            <person name="Ivanova N."/>
            <person name="Saunders E."/>
            <person name="Brettin T."/>
            <person name="Detter J.C."/>
            <person name="Han C."/>
            <person name="Tapia R."/>
            <person name="Land M."/>
            <person name="Hauser L."/>
            <person name="Markowitz V."/>
            <person name="Cheng J.-F."/>
            <person name="Hugenholtz P."/>
            <person name="Woyke T."/>
            <person name="Wu D."/>
            <person name="Eisen J.A."/>
        </authorList>
    </citation>
    <scope>NUCLEOTIDE SEQUENCE</scope>
    <source>
        <strain>ATCC 43644</strain>
    </source>
</reference>
<accession>E8QWZ7</accession>
<sequence>MGGLWEIEPKREVIPGRWFKRNTLSVPTGAGPSRTTESVDAKPR</sequence>
<name>E8QWZ7_ISOPI</name>
<dbReference type="AlphaFoldDB" id="E8QWZ7"/>
<evidence type="ECO:0000313" key="2">
    <source>
        <dbReference type="EMBL" id="ADV64036.1"/>
    </source>
</evidence>